<evidence type="ECO:0000313" key="1">
    <source>
        <dbReference type="Ensembl" id="ENSFHEP00000005423.1"/>
    </source>
</evidence>
<name>A0A3Q2SXS5_FUNHE</name>
<dbReference type="InterPro" id="IPR036397">
    <property type="entry name" value="RNaseH_sf"/>
</dbReference>
<dbReference type="AlphaFoldDB" id="A0A3Q2SXS5"/>
<evidence type="ECO:0000313" key="2">
    <source>
        <dbReference type="Proteomes" id="UP000265000"/>
    </source>
</evidence>
<dbReference type="GO" id="GO:0003676">
    <property type="term" value="F:nucleic acid binding"/>
    <property type="evidence" value="ECO:0007669"/>
    <property type="project" value="InterPro"/>
</dbReference>
<protein>
    <submittedName>
        <fullName evidence="1">Uncharacterized protein</fullName>
    </submittedName>
</protein>
<reference evidence="1" key="1">
    <citation type="submission" date="2025-08" db="UniProtKB">
        <authorList>
            <consortium name="Ensembl"/>
        </authorList>
    </citation>
    <scope>IDENTIFICATION</scope>
</reference>
<dbReference type="Proteomes" id="UP000265000">
    <property type="component" value="Unplaced"/>
</dbReference>
<dbReference type="Ensembl" id="ENSFHET00000007194.1">
    <property type="protein sequence ID" value="ENSFHEP00000005423.1"/>
    <property type="gene ID" value="ENSFHEG00000006386.1"/>
</dbReference>
<dbReference type="Gene3D" id="3.30.420.10">
    <property type="entry name" value="Ribonuclease H-like superfamily/Ribonuclease H"/>
    <property type="match status" value="1"/>
</dbReference>
<accession>A0A3Q2SXS5</accession>
<organism evidence="1 2">
    <name type="scientific">Fundulus heteroclitus</name>
    <name type="common">Killifish</name>
    <name type="synonym">Mummichog</name>
    <dbReference type="NCBI Taxonomy" id="8078"/>
    <lineage>
        <taxon>Eukaryota</taxon>
        <taxon>Metazoa</taxon>
        <taxon>Chordata</taxon>
        <taxon>Craniata</taxon>
        <taxon>Vertebrata</taxon>
        <taxon>Euteleostomi</taxon>
        <taxon>Actinopterygii</taxon>
        <taxon>Neopterygii</taxon>
        <taxon>Teleostei</taxon>
        <taxon>Neoteleostei</taxon>
        <taxon>Acanthomorphata</taxon>
        <taxon>Ovalentaria</taxon>
        <taxon>Atherinomorphae</taxon>
        <taxon>Cyprinodontiformes</taxon>
        <taxon>Fundulidae</taxon>
        <taxon>Fundulus</taxon>
    </lineage>
</organism>
<keyword evidence="2" id="KW-1185">Reference proteome</keyword>
<proteinExistence type="predicted"/>
<reference evidence="1" key="2">
    <citation type="submission" date="2025-09" db="UniProtKB">
        <authorList>
            <consortium name="Ensembl"/>
        </authorList>
    </citation>
    <scope>IDENTIFICATION</scope>
</reference>
<sequence>DTRRPVIAVCHCIISIIHPLPKSNHYLNPSEHLWDKLDCCNLWQNDQHKNTGSLVEEWDPFQKQFLTKLVTSIRRRCQDVVDFDSVIRYCTFKL</sequence>